<protein>
    <submittedName>
        <fullName evidence="1">Uncharacterized protein</fullName>
    </submittedName>
</protein>
<comment type="caution">
    <text evidence="1">The sequence shown here is derived from an EMBL/GenBank/DDBJ whole genome shotgun (WGS) entry which is preliminary data.</text>
</comment>
<keyword evidence="2" id="KW-1185">Reference proteome</keyword>
<evidence type="ECO:0000313" key="1">
    <source>
        <dbReference type="EMBL" id="KAL3604345.1"/>
    </source>
</evidence>
<sequence length="77" mass="8728">MVEVIGSYRYEEEMISSEFDNERVKERLVVFFCFRKGEVVVDDVVDGDKEELLVKALLGVVADGVKADGNYNFSGSW</sequence>
<proteinExistence type="predicted"/>
<name>A0ACC4CSL6_POPAL</name>
<gene>
    <name evidence="1" type="ORF">D5086_005204</name>
</gene>
<dbReference type="Proteomes" id="UP000309997">
    <property type="component" value="Unassembled WGS sequence"/>
</dbReference>
<accession>A0ACC4CSL6</accession>
<organism evidence="1 2">
    <name type="scientific">Populus alba</name>
    <name type="common">White poplar</name>
    <dbReference type="NCBI Taxonomy" id="43335"/>
    <lineage>
        <taxon>Eukaryota</taxon>
        <taxon>Viridiplantae</taxon>
        <taxon>Streptophyta</taxon>
        <taxon>Embryophyta</taxon>
        <taxon>Tracheophyta</taxon>
        <taxon>Spermatophyta</taxon>
        <taxon>Magnoliopsida</taxon>
        <taxon>eudicotyledons</taxon>
        <taxon>Gunneridae</taxon>
        <taxon>Pentapetalae</taxon>
        <taxon>rosids</taxon>
        <taxon>fabids</taxon>
        <taxon>Malpighiales</taxon>
        <taxon>Salicaceae</taxon>
        <taxon>Saliceae</taxon>
        <taxon>Populus</taxon>
    </lineage>
</organism>
<evidence type="ECO:0000313" key="2">
    <source>
        <dbReference type="Proteomes" id="UP000309997"/>
    </source>
</evidence>
<dbReference type="EMBL" id="RCHU02000002">
    <property type="protein sequence ID" value="KAL3604345.1"/>
    <property type="molecule type" value="Genomic_DNA"/>
</dbReference>
<reference evidence="1 2" key="1">
    <citation type="journal article" date="2024" name="Plant Biotechnol. J.">
        <title>Genome and CRISPR/Cas9 system of a widespread forest tree (Populus alba) in the world.</title>
        <authorList>
            <person name="Liu Y.J."/>
            <person name="Jiang P.F."/>
            <person name="Han X.M."/>
            <person name="Li X.Y."/>
            <person name="Wang H.M."/>
            <person name="Wang Y.J."/>
            <person name="Wang X.X."/>
            <person name="Zeng Q.Y."/>
        </authorList>
    </citation>
    <scope>NUCLEOTIDE SEQUENCE [LARGE SCALE GENOMIC DNA]</scope>
    <source>
        <strain evidence="2">cv. PAL-ZL1</strain>
    </source>
</reference>